<dbReference type="Gene3D" id="2.60.120.1440">
    <property type="match status" value="1"/>
</dbReference>
<reference evidence="3 4" key="1">
    <citation type="submission" date="2020-04" db="EMBL/GenBank/DDBJ databases">
        <authorList>
            <person name="De Canck E."/>
        </authorList>
    </citation>
    <scope>NUCLEOTIDE SEQUENCE [LARGE SCALE GENOMIC DNA]</scope>
    <source>
        <strain evidence="3 4">LMG 3458</strain>
    </source>
</reference>
<proteinExistence type="predicted"/>
<evidence type="ECO:0000313" key="3">
    <source>
        <dbReference type="EMBL" id="CAB3672514.1"/>
    </source>
</evidence>
<evidence type="ECO:0000259" key="1">
    <source>
        <dbReference type="Pfam" id="PF04773"/>
    </source>
</evidence>
<evidence type="ECO:0000259" key="2">
    <source>
        <dbReference type="Pfam" id="PF16220"/>
    </source>
</evidence>
<dbReference type="Pfam" id="PF16220">
    <property type="entry name" value="DUF4880"/>
    <property type="match status" value="1"/>
</dbReference>
<evidence type="ECO:0000313" key="4">
    <source>
        <dbReference type="Proteomes" id="UP000494111"/>
    </source>
</evidence>
<dbReference type="AlphaFoldDB" id="A0A6S6ZFA5"/>
<dbReference type="InterPro" id="IPR032623">
    <property type="entry name" value="FecR_N"/>
</dbReference>
<dbReference type="EMBL" id="CADIJO010000003">
    <property type="protein sequence ID" value="CAB3672514.1"/>
    <property type="molecule type" value="Genomic_DNA"/>
</dbReference>
<dbReference type="PANTHER" id="PTHR30273:SF2">
    <property type="entry name" value="PROTEIN FECR"/>
    <property type="match status" value="1"/>
</dbReference>
<dbReference type="GO" id="GO:0016989">
    <property type="term" value="F:sigma factor antagonist activity"/>
    <property type="evidence" value="ECO:0007669"/>
    <property type="project" value="TreeGrafter"/>
</dbReference>
<name>A0A6S6ZFA5_9BURK</name>
<accession>A0A6S6ZFA5</accession>
<feature type="domain" description="FecR protein" evidence="1">
    <location>
        <begin position="117"/>
        <end position="212"/>
    </location>
</feature>
<dbReference type="InterPro" id="IPR006860">
    <property type="entry name" value="FecR"/>
</dbReference>
<feature type="domain" description="FecR N-terminal" evidence="2">
    <location>
        <begin position="18"/>
        <end position="58"/>
    </location>
</feature>
<gene>
    <name evidence="3" type="primary">fecR_9</name>
    <name evidence="3" type="ORF">LMG3458_01172</name>
</gene>
<dbReference type="RefSeq" id="WP_175191670.1">
    <property type="nucleotide sequence ID" value="NZ_CADIJO010000003.1"/>
</dbReference>
<dbReference type="PIRSF" id="PIRSF018266">
    <property type="entry name" value="FecR"/>
    <property type="match status" value="1"/>
</dbReference>
<organism evidence="3 4">
    <name type="scientific">Achromobacter deleyi</name>
    <dbReference type="NCBI Taxonomy" id="1353891"/>
    <lineage>
        <taxon>Bacteria</taxon>
        <taxon>Pseudomonadati</taxon>
        <taxon>Pseudomonadota</taxon>
        <taxon>Betaproteobacteria</taxon>
        <taxon>Burkholderiales</taxon>
        <taxon>Alcaligenaceae</taxon>
        <taxon>Achromobacter</taxon>
    </lineage>
</organism>
<dbReference type="PANTHER" id="PTHR30273">
    <property type="entry name" value="PERIPLASMIC SIGNAL SENSOR AND SIGMA FACTOR ACTIVATOR FECR-RELATED"/>
    <property type="match status" value="1"/>
</dbReference>
<dbReference type="InterPro" id="IPR012373">
    <property type="entry name" value="Ferrdict_sens_TM"/>
</dbReference>
<dbReference type="Proteomes" id="UP000494111">
    <property type="component" value="Unassembled WGS sequence"/>
</dbReference>
<protein>
    <submittedName>
        <fullName evidence="3">Protein FecR</fullName>
    </submittedName>
</protein>
<dbReference type="Pfam" id="PF04773">
    <property type="entry name" value="FecR"/>
    <property type="match status" value="1"/>
</dbReference>
<sequence>MTDASRVAQPALDPAILQQAAEWIAQLWSDDVTDQDRTDCARWRARHPDHEQAWQRLLAFEGKLLGLPRDAARHALRRPATSAGRRRALRALSLGVIVLGAGYAARSTGTWQRATADYRSATGEIRDLTLPDGTRVTLSTASAIDLRFSDTERLVVLRAGEILIATAPDTAALARPFLVRTRHGSVQALGTRYSVRDDDDTTRVAVFEGAVEIRPMDAPGQAVRLDAGQGSRFSRDRVEPPAAANDDAAAWSRGLLVADGMRLEDFTAELARYRSGVVRCDPAVADLRVSGVFSLRDTDRALENLTRGLPVAVVYRTRYWVTLRAADRPAD</sequence>